<dbReference type="SUPFAM" id="SSF55729">
    <property type="entry name" value="Acyl-CoA N-acyltransferases (Nat)"/>
    <property type="match status" value="1"/>
</dbReference>
<dbReference type="Gene3D" id="3.40.630.30">
    <property type="match status" value="1"/>
</dbReference>
<dbReference type="InterPro" id="IPR050832">
    <property type="entry name" value="Bact_Acetyltransf"/>
</dbReference>
<evidence type="ECO:0000313" key="5">
    <source>
        <dbReference type="Proteomes" id="UP000265443"/>
    </source>
</evidence>
<keyword evidence="2" id="KW-0012">Acyltransferase</keyword>
<evidence type="ECO:0000256" key="2">
    <source>
        <dbReference type="ARBA" id="ARBA00023315"/>
    </source>
</evidence>
<dbReference type="CDD" id="cd04301">
    <property type="entry name" value="NAT_SF"/>
    <property type="match status" value="1"/>
</dbReference>
<comment type="caution">
    <text evidence="4">The sequence shown here is derived from an EMBL/GenBank/DDBJ whole genome shotgun (WGS) entry which is preliminary data.</text>
</comment>
<keyword evidence="5" id="KW-1185">Reference proteome</keyword>
<dbReference type="PANTHER" id="PTHR43877">
    <property type="entry name" value="AMINOALKYLPHOSPHONATE N-ACETYLTRANSFERASE-RELATED-RELATED"/>
    <property type="match status" value="1"/>
</dbReference>
<dbReference type="PROSITE" id="PS51186">
    <property type="entry name" value="GNAT"/>
    <property type="match status" value="1"/>
</dbReference>
<dbReference type="EMBL" id="QWKY01000076">
    <property type="protein sequence ID" value="RIH75427.1"/>
    <property type="molecule type" value="Genomic_DNA"/>
</dbReference>
<accession>A0ABX9MJF3</accession>
<dbReference type="InterPro" id="IPR016181">
    <property type="entry name" value="Acyl_CoA_acyltransferase"/>
</dbReference>
<proteinExistence type="predicted"/>
<gene>
    <name evidence="4" type="ORF">Mhypo_02916</name>
</gene>
<evidence type="ECO:0000313" key="4">
    <source>
        <dbReference type="EMBL" id="RIH75427.1"/>
    </source>
</evidence>
<dbReference type="Pfam" id="PF00583">
    <property type="entry name" value="Acetyltransf_1"/>
    <property type="match status" value="1"/>
</dbReference>
<dbReference type="InterPro" id="IPR000182">
    <property type="entry name" value="GNAT_dom"/>
</dbReference>
<name>A0ABX9MJF3_9DEIN</name>
<evidence type="ECO:0000256" key="1">
    <source>
        <dbReference type="ARBA" id="ARBA00022679"/>
    </source>
</evidence>
<organism evidence="4 5">
    <name type="scientific">Meiothermus hypogaeus</name>
    <dbReference type="NCBI Taxonomy" id="884155"/>
    <lineage>
        <taxon>Bacteria</taxon>
        <taxon>Thermotogati</taxon>
        <taxon>Deinococcota</taxon>
        <taxon>Deinococci</taxon>
        <taxon>Thermales</taxon>
        <taxon>Thermaceae</taxon>
        <taxon>Meiothermus</taxon>
    </lineage>
</organism>
<sequence length="175" mass="19943">MAWVGFAMQGESTQVQIRLANPADAEAVAQLVRRAWADRVAPDSSGHQETAERVQADMARGYAWVALSGTEVVGTVRLVRHPDPRERGVWEVRKLGVLPEYRKQGVAHRLMEVLARRAFEVRARELRLAVRHDQPKLLKWYTQFGFTYDPGLRYSTPNPNTPPPFVMVRRLEVLS</sequence>
<reference evidence="4 5" key="1">
    <citation type="submission" date="2018-08" db="EMBL/GenBank/DDBJ databases">
        <title>Meiothermus hypogaeus DSM 23238 genome sequencing project.</title>
        <authorList>
            <person name="Da Costa M.S."/>
            <person name="Albuquerque L."/>
            <person name="Raposo P."/>
            <person name="Froufe H.J.C."/>
            <person name="Barroso C.S."/>
            <person name="Egas C."/>
        </authorList>
    </citation>
    <scope>NUCLEOTIDE SEQUENCE [LARGE SCALE GENOMIC DNA]</scope>
    <source>
        <strain evidence="4 5">DSM 23238</strain>
    </source>
</reference>
<evidence type="ECO:0000259" key="3">
    <source>
        <dbReference type="PROSITE" id="PS51186"/>
    </source>
</evidence>
<feature type="domain" description="N-acetyltransferase" evidence="3">
    <location>
        <begin position="15"/>
        <end position="172"/>
    </location>
</feature>
<keyword evidence="1" id="KW-0808">Transferase</keyword>
<protein>
    <submittedName>
        <fullName evidence="4">Ribosomal-protein-alanine acetyltransferase</fullName>
    </submittedName>
</protein>
<dbReference type="Proteomes" id="UP000265443">
    <property type="component" value="Unassembled WGS sequence"/>
</dbReference>